<dbReference type="Proteomes" id="UP001066276">
    <property type="component" value="Chromosome 3_1"/>
</dbReference>
<dbReference type="EMBL" id="JANPWB010000005">
    <property type="protein sequence ID" value="KAJ1188746.1"/>
    <property type="molecule type" value="Genomic_DNA"/>
</dbReference>
<dbReference type="AlphaFoldDB" id="A0AAV7UJ58"/>
<gene>
    <name evidence="1" type="ORF">NDU88_005503</name>
</gene>
<accession>A0AAV7UJ58</accession>
<organism evidence="1 2">
    <name type="scientific">Pleurodeles waltl</name>
    <name type="common">Iberian ribbed newt</name>
    <dbReference type="NCBI Taxonomy" id="8319"/>
    <lineage>
        <taxon>Eukaryota</taxon>
        <taxon>Metazoa</taxon>
        <taxon>Chordata</taxon>
        <taxon>Craniata</taxon>
        <taxon>Vertebrata</taxon>
        <taxon>Euteleostomi</taxon>
        <taxon>Amphibia</taxon>
        <taxon>Batrachia</taxon>
        <taxon>Caudata</taxon>
        <taxon>Salamandroidea</taxon>
        <taxon>Salamandridae</taxon>
        <taxon>Pleurodelinae</taxon>
        <taxon>Pleurodeles</taxon>
    </lineage>
</organism>
<evidence type="ECO:0000313" key="2">
    <source>
        <dbReference type="Proteomes" id="UP001066276"/>
    </source>
</evidence>
<reference evidence="1" key="1">
    <citation type="journal article" date="2022" name="bioRxiv">
        <title>Sequencing and chromosome-scale assembly of the giantPleurodeles waltlgenome.</title>
        <authorList>
            <person name="Brown T."/>
            <person name="Elewa A."/>
            <person name="Iarovenko S."/>
            <person name="Subramanian E."/>
            <person name="Araus A.J."/>
            <person name="Petzold A."/>
            <person name="Susuki M."/>
            <person name="Suzuki K.-i.T."/>
            <person name="Hayashi T."/>
            <person name="Toyoda A."/>
            <person name="Oliveira C."/>
            <person name="Osipova E."/>
            <person name="Leigh N.D."/>
            <person name="Simon A."/>
            <person name="Yun M.H."/>
        </authorList>
    </citation>
    <scope>NUCLEOTIDE SEQUENCE</scope>
    <source>
        <strain evidence="1">20211129_DDA</strain>
        <tissue evidence="1">Liver</tissue>
    </source>
</reference>
<protein>
    <submittedName>
        <fullName evidence="1">Uncharacterized protein</fullName>
    </submittedName>
</protein>
<proteinExistence type="predicted"/>
<comment type="caution">
    <text evidence="1">The sequence shown here is derived from an EMBL/GenBank/DDBJ whole genome shotgun (WGS) entry which is preliminary data.</text>
</comment>
<keyword evidence="2" id="KW-1185">Reference proteome</keyword>
<sequence length="163" mass="17929">MKPSTDALPDQSTCFLTTYRPPQTARCDTLGGALTSECEILQPWDSPQGEIKSVSRPYSSVITAGAQERDRSYRTSTVVSGEKAQGRLLQSHICEGSRGQKVQERVRQQFQIKQSSGGWKRWERGTERVAALPEPALCGVGEKDRTYKLYAMGGPGLGKPSHN</sequence>
<name>A0AAV7UJ58_PLEWA</name>
<evidence type="ECO:0000313" key="1">
    <source>
        <dbReference type="EMBL" id="KAJ1188746.1"/>
    </source>
</evidence>